<evidence type="ECO:0000313" key="3">
    <source>
        <dbReference type="Proteomes" id="UP000007484"/>
    </source>
</evidence>
<dbReference type="Proteomes" id="UP000007484">
    <property type="component" value="Chromosome"/>
</dbReference>
<keyword evidence="3" id="KW-1185">Reference proteome</keyword>
<protein>
    <submittedName>
        <fullName evidence="2">Uncharacterized protein</fullName>
    </submittedName>
</protein>
<evidence type="ECO:0000256" key="1">
    <source>
        <dbReference type="SAM" id="MobiDB-lite"/>
    </source>
</evidence>
<accession>F0QQD0</accession>
<organism evidence="2 3">
    <name type="scientific">Mycoplasma suis (strain Illinois)</name>
    <dbReference type="NCBI Taxonomy" id="768700"/>
    <lineage>
        <taxon>Bacteria</taxon>
        <taxon>Bacillati</taxon>
        <taxon>Mycoplasmatota</taxon>
        <taxon>Mollicutes</taxon>
        <taxon>Mycoplasmataceae</taxon>
        <taxon>Mycoplasma</taxon>
    </lineage>
</organism>
<dbReference type="EMBL" id="CP002525">
    <property type="protein sequence ID" value="ADX97700.1"/>
    <property type="molecule type" value="Genomic_DNA"/>
</dbReference>
<dbReference type="RefSeq" id="WP_013609654.1">
    <property type="nucleotide sequence ID" value="NC_015155.1"/>
</dbReference>
<name>F0QQD0_MYCSL</name>
<dbReference type="KEGG" id="mss:MSU_0156"/>
<proteinExistence type="predicted"/>
<dbReference type="HOGENOM" id="CLU_1164857_0_0_14"/>
<feature type="region of interest" description="Disordered" evidence="1">
    <location>
        <begin position="81"/>
        <end position="106"/>
    </location>
</feature>
<dbReference type="STRING" id="768700.MSU_0156"/>
<reference evidence="2 3" key="1">
    <citation type="journal article" date="2011" name="J. Bacteriol.">
        <title>Complete genome sequences of two hemotropic Mycoplasmas, Mycoplasma haemofelis strain Ohio2 and Mycoplasma suis strain Illinois.</title>
        <authorList>
            <person name="Messick J.B."/>
            <person name="Santos A.P."/>
            <person name="Guimaraes A.M."/>
        </authorList>
    </citation>
    <scope>NUCLEOTIDE SEQUENCE [LARGE SCALE GENOMIC DNA]</scope>
    <source>
        <strain evidence="2 3">Illinois</strain>
    </source>
</reference>
<gene>
    <name evidence="2" type="ordered locus">MSU_0156</name>
</gene>
<dbReference type="AlphaFoldDB" id="F0QQD0"/>
<evidence type="ECO:0000313" key="2">
    <source>
        <dbReference type="EMBL" id="ADX97700.1"/>
    </source>
</evidence>
<sequence length="235" mass="26528">MLLGSKSLILSSFLGLGVASVGGLGINYLLENRNPSSPKKLKNSIFGNKIVSSSSEEISSDIKEIKDPVIVSEAHGTEKSENLTLKGDIHDPEKSDNKEDTSSTVEQLKSSMEEFDATVIQKKQNTDDSVSCYFWKFNENNEIINNFDFSGKSCQKLANEIFGEQLKEKVPRIWIKSKQDKVEEILSKYVEGIFSERTIEKEQKWKHNGWSCENQIFSGENLEKIIVSCEFTQQT</sequence>
<feature type="compositionally biased region" description="Basic and acidic residues" evidence="1">
    <location>
        <begin position="81"/>
        <end position="101"/>
    </location>
</feature>